<dbReference type="OrthoDB" id="5690040at2"/>
<organism evidence="1 2">
    <name type="scientific">Pasteurella dagmatis ATCC 43325</name>
    <dbReference type="NCBI Taxonomy" id="667128"/>
    <lineage>
        <taxon>Bacteria</taxon>
        <taxon>Pseudomonadati</taxon>
        <taxon>Pseudomonadota</taxon>
        <taxon>Gammaproteobacteria</taxon>
        <taxon>Pasteurellales</taxon>
        <taxon>Pasteurellaceae</taxon>
        <taxon>Pasteurella</taxon>
    </lineage>
</organism>
<dbReference type="InterPro" id="IPR038338">
    <property type="entry name" value="PriC_sf"/>
</dbReference>
<dbReference type="EMBL" id="ACZR01000005">
    <property type="protein sequence ID" value="EEX50840.1"/>
    <property type="molecule type" value="Genomic_DNA"/>
</dbReference>
<reference evidence="1 2" key="1">
    <citation type="submission" date="2009-10" db="EMBL/GenBank/DDBJ databases">
        <authorList>
            <person name="Muzny D."/>
            <person name="Qin X."/>
            <person name="Deng J."/>
            <person name="Jiang H."/>
            <person name="Liu Y."/>
            <person name="Qu J."/>
            <person name="Song X.-Z."/>
            <person name="Zhang L."/>
            <person name="Thornton R."/>
            <person name="Coyle M."/>
            <person name="Francisco L."/>
            <person name="Jackson L."/>
            <person name="Javaid M."/>
            <person name="Korchina V."/>
            <person name="Kovar C."/>
            <person name="Mata R."/>
            <person name="Mathew T."/>
            <person name="Ngo R."/>
            <person name="Nguyen L."/>
            <person name="Nguyen N."/>
            <person name="Okwuonu G."/>
            <person name="Ongeri F."/>
            <person name="Pham C."/>
            <person name="Simmons D."/>
            <person name="Wilczek-Boney K."/>
            <person name="Hale W."/>
            <person name="Jakkamsetti A."/>
            <person name="Pham P."/>
            <person name="Ruth R."/>
            <person name="San Lucas F."/>
            <person name="Warren J."/>
            <person name="Zhang J."/>
            <person name="Zhao Z."/>
            <person name="Zhou C."/>
            <person name="Zhu D."/>
            <person name="Lee S."/>
            <person name="Bess C."/>
            <person name="Blankenburg K."/>
            <person name="Forbes L."/>
            <person name="Fu Q."/>
            <person name="Gubbala S."/>
            <person name="Hirani K."/>
            <person name="Jayaseelan J.C."/>
            <person name="Lara F."/>
            <person name="Munidasa M."/>
            <person name="Palculict T."/>
            <person name="Patil S."/>
            <person name="Pu L.-L."/>
            <person name="Saada N."/>
            <person name="Tang L."/>
            <person name="Weissenberger G."/>
            <person name="Zhu Y."/>
            <person name="Hemphill L."/>
            <person name="Shang Y."/>
            <person name="Youmans B."/>
            <person name="Ayvaz T."/>
            <person name="Ross M."/>
            <person name="Santibanez J."/>
            <person name="Aqrawi P."/>
            <person name="Gross S."/>
            <person name="Joshi V."/>
            <person name="Fowler G."/>
            <person name="Nazareth L."/>
            <person name="Reid J."/>
            <person name="Worley K."/>
            <person name="Petrosino J."/>
            <person name="Highlander S."/>
            <person name="Gibbs R."/>
        </authorList>
    </citation>
    <scope>NUCLEOTIDE SEQUENCE [LARGE SCALE GENOMIC DNA]</scope>
    <source>
        <strain evidence="1 2">ATCC 43325</strain>
    </source>
</reference>
<evidence type="ECO:0000313" key="2">
    <source>
        <dbReference type="Proteomes" id="UP000005519"/>
    </source>
</evidence>
<accession>C9PN53</accession>
<dbReference type="RefSeq" id="WP_005763070.1">
    <property type="nucleotide sequence ID" value="NZ_GG704811.1"/>
</dbReference>
<dbReference type="Pfam" id="PF07445">
    <property type="entry name" value="PriC"/>
    <property type="match status" value="1"/>
</dbReference>
<comment type="caution">
    <text evidence="1">The sequence shown here is derived from an EMBL/GenBank/DDBJ whole genome shotgun (WGS) entry which is preliminary data.</text>
</comment>
<dbReference type="InterPro" id="IPR010890">
    <property type="entry name" value="PriC"/>
</dbReference>
<dbReference type="Gene3D" id="1.20.1270.340">
    <property type="match status" value="1"/>
</dbReference>
<dbReference type="AlphaFoldDB" id="C9PN53"/>
<evidence type="ECO:0008006" key="3">
    <source>
        <dbReference type="Google" id="ProtNLM"/>
    </source>
</evidence>
<name>C9PN53_9PAST</name>
<dbReference type="HOGENOM" id="CLU_1382472_0_0_6"/>
<dbReference type="STRING" id="667128.HMPREF0621_0427"/>
<protein>
    <recommendedName>
        <fullName evidence="3">Primosomal replication protein N</fullName>
    </recommendedName>
</protein>
<dbReference type="Proteomes" id="UP000005519">
    <property type="component" value="Unassembled WGS sequence"/>
</dbReference>
<sequence length="184" mass="22088">MTKTELIAQLSQKVDQLYQQVGAKKDQRLTYKLEAHLFSEHYQTYTFYFNEIKQTLTQLDKIDEQDLELCRFLVEKFLSQCTAISDSLLLKKNQQTTTFTPQNKQDIHRLPPRERLAKYYEALNALNQKITDYQDRQLKCTDPNQQYQLAQRIAFNQLRRDKCLNAIETLEEYLVFKHKRKQRT</sequence>
<keyword evidence="2" id="KW-1185">Reference proteome</keyword>
<proteinExistence type="predicted"/>
<evidence type="ECO:0000313" key="1">
    <source>
        <dbReference type="EMBL" id="EEX50840.1"/>
    </source>
</evidence>
<gene>
    <name evidence="1" type="ORF">HMPREF0621_0427</name>
</gene>